<evidence type="ECO:0000259" key="3">
    <source>
        <dbReference type="PROSITE" id="PS51186"/>
    </source>
</evidence>
<reference evidence="4 5" key="1">
    <citation type="submission" date="2017-10" db="EMBL/GenBank/DDBJ databases">
        <title>Comparative genomics between pathogenic Norcardia.</title>
        <authorList>
            <person name="Zeng L."/>
        </authorList>
    </citation>
    <scope>NUCLEOTIDE SEQUENCE [LARGE SCALE GENOMIC DNA]</scope>
    <source>
        <strain evidence="4 5">NC_YFY_NT001</strain>
    </source>
</reference>
<dbReference type="InterPro" id="IPR016181">
    <property type="entry name" value="Acyl_CoA_acyltransferase"/>
</dbReference>
<name>A0A291RL95_9NOCA</name>
<dbReference type="CDD" id="cd04301">
    <property type="entry name" value="NAT_SF"/>
    <property type="match status" value="1"/>
</dbReference>
<sequence>MTVNIEALTGVDEEIVEAFDRLLPQLSQSAERLDREALARLVSAESTTVLVARSGGRIVGTLTLVMFRLPSGLRARIEDVVVDTGARGQGIGAALTTEAMTRATDAGARTVDLTSRASRVAANRLYERLGFQSRESQVYRYSPHH</sequence>
<dbReference type="SUPFAM" id="SSF55729">
    <property type="entry name" value="Acyl-CoA N-acyltransferases (Nat)"/>
    <property type="match status" value="1"/>
</dbReference>
<dbReference type="PANTHER" id="PTHR43877">
    <property type="entry name" value="AMINOALKYLPHOSPHONATE N-ACETYLTRANSFERASE-RELATED-RELATED"/>
    <property type="match status" value="1"/>
</dbReference>
<evidence type="ECO:0000313" key="4">
    <source>
        <dbReference type="EMBL" id="ATL68137.1"/>
    </source>
</evidence>
<evidence type="ECO:0000256" key="1">
    <source>
        <dbReference type="ARBA" id="ARBA00022679"/>
    </source>
</evidence>
<evidence type="ECO:0000256" key="2">
    <source>
        <dbReference type="ARBA" id="ARBA00023315"/>
    </source>
</evidence>
<dbReference type="PANTHER" id="PTHR43877:SF1">
    <property type="entry name" value="ACETYLTRANSFERASE"/>
    <property type="match status" value="1"/>
</dbReference>
<keyword evidence="2" id="KW-0012">Acyltransferase</keyword>
<proteinExistence type="predicted"/>
<dbReference type="Pfam" id="PF00583">
    <property type="entry name" value="Acetyltransf_1"/>
    <property type="match status" value="1"/>
</dbReference>
<keyword evidence="1 4" id="KW-0808">Transferase</keyword>
<dbReference type="InterPro" id="IPR000182">
    <property type="entry name" value="GNAT_dom"/>
</dbReference>
<dbReference type="EMBL" id="CP023778">
    <property type="protein sequence ID" value="ATL68137.1"/>
    <property type="molecule type" value="Genomic_DNA"/>
</dbReference>
<dbReference type="GeneID" id="88359656"/>
<evidence type="ECO:0000313" key="5">
    <source>
        <dbReference type="Proteomes" id="UP000221961"/>
    </source>
</evidence>
<dbReference type="Proteomes" id="UP000221961">
    <property type="component" value="Chromosome"/>
</dbReference>
<dbReference type="PROSITE" id="PS51186">
    <property type="entry name" value="GNAT"/>
    <property type="match status" value="1"/>
</dbReference>
<accession>A0A291RL95</accession>
<dbReference type="RefSeq" id="WP_098695238.1">
    <property type="nucleotide sequence ID" value="NZ_CP023778.1"/>
</dbReference>
<dbReference type="InterPro" id="IPR050832">
    <property type="entry name" value="Bact_Acetyltransf"/>
</dbReference>
<dbReference type="AlphaFoldDB" id="A0A291RL95"/>
<dbReference type="GO" id="GO:0016747">
    <property type="term" value="F:acyltransferase activity, transferring groups other than amino-acyl groups"/>
    <property type="evidence" value="ECO:0007669"/>
    <property type="project" value="InterPro"/>
</dbReference>
<dbReference type="KEGG" id="ntp:CRH09_20050"/>
<feature type="domain" description="N-acetyltransferase" evidence="3">
    <location>
        <begin position="3"/>
        <end position="145"/>
    </location>
</feature>
<gene>
    <name evidence="4" type="ORF">CRH09_20050</name>
</gene>
<dbReference type="Gene3D" id="3.40.630.30">
    <property type="match status" value="1"/>
</dbReference>
<protein>
    <submittedName>
        <fullName evidence="4">GNAT family N-acetyltransferase</fullName>
    </submittedName>
</protein>
<organism evidence="4 5">
    <name type="scientific">Nocardia terpenica</name>
    <dbReference type="NCBI Taxonomy" id="455432"/>
    <lineage>
        <taxon>Bacteria</taxon>
        <taxon>Bacillati</taxon>
        <taxon>Actinomycetota</taxon>
        <taxon>Actinomycetes</taxon>
        <taxon>Mycobacteriales</taxon>
        <taxon>Nocardiaceae</taxon>
        <taxon>Nocardia</taxon>
    </lineage>
</organism>